<dbReference type="EMBL" id="CP063458">
    <property type="protein sequence ID" value="QOV90701.1"/>
    <property type="molecule type" value="Genomic_DNA"/>
</dbReference>
<dbReference type="KEGG" id="hbs:IPV69_04905"/>
<proteinExistence type="predicted"/>
<dbReference type="GO" id="GO:0004311">
    <property type="term" value="F:geranylgeranyl diphosphate synthase activity"/>
    <property type="evidence" value="ECO:0007669"/>
    <property type="project" value="InterPro"/>
</dbReference>
<keyword evidence="2" id="KW-0808">Transferase</keyword>
<dbReference type="SFLD" id="SFLDS00005">
    <property type="entry name" value="Isoprenoid_Synthase_Type_I"/>
    <property type="match status" value="1"/>
</dbReference>
<dbReference type="InterPro" id="IPR008949">
    <property type="entry name" value="Isoprenoid_synthase_dom_sf"/>
</dbReference>
<dbReference type="Pfam" id="PF00494">
    <property type="entry name" value="SQS_PSY"/>
    <property type="match status" value="1"/>
</dbReference>
<evidence type="ECO:0000313" key="2">
    <source>
        <dbReference type="EMBL" id="QOV90701.1"/>
    </source>
</evidence>
<sequence>MTRLAVSSEPVPSADVGSRAQSIGLERLQPLVRRLISTESLDRSDHDSAEALTRQLVSTQYENFSVVSTLLPKRLRQDFCNVYAFCRTADDLGDELGDQRLSLEQLAILRRQTVAAFDGRSQTPLFQALSRTVERHRLPVEPFLDLISAFEQDQTVTRYADDEQLLDYCRRSANPVGRLVLLMCDYRDAGRASLSDDISTALQLINFWQDVRRDLLDRDRIYLPKSAMQRFGVTEAGLRHQIEVGRGDESFRRLIEHQLDAADRQMDRGRALLPLLGRSVRGQVSLFAAGGMAISRAIRRQNFDTLSRRPSLSRWQKSRLVATALSAAAGVALTDAMSSIMGPRSSRAGAGRLPTAPSVGELE</sequence>
<dbReference type="EC" id="2.5.1.21" evidence="2"/>
<organism evidence="2 3">
    <name type="scientific">Humisphaera borealis</name>
    <dbReference type="NCBI Taxonomy" id="2807512"/>
    <lineage>
        <taxon>Bacteria</taxon>
        <taxon>Pseudomonadati</taxon>
        <taxon>Planctomycetota</taxon>
        <taxon>Phycisphaerae</taxon>
        <taxon>Tepidisphaerales</taxon>
        <taxon>Tepidisphaeraceae</taxon>
        <taxon>Humisphaera</taxon>
    </lineage>
</organism>
<feature type="region of interest" description="Disordered" evidence="1">
    <location>
        <begin position="343"/>
        <end position="363"/>
    </location>
</feature>
<evidence type="ECO:0000313" key="3">
    <source>
        <dbReference type="Proteomes" id="UP000593765"/>
    </source>
</evidence>
<protein>
    <submittedName>
        <fullName evidence="2">Squalene synthase HpnC</fullName>
        <ecNumber evidence="2">2.5.1.21</ecNumber>
    </submittedName>
</protein>
<dbReference type="InterPro" id="IPR017827">
    <property type="entry name" value="HSQ_synthase_HpnC"/>
</dbReference>
<name>A0A7M2X0R1_9BACT</name>
<dbReference type="CDD" id="cd00683">
    <property type="entry name" value="Trans_IPPS_HH"/>
    <property type="match status" value="1"/>
</dbReference>
<dbReference type="InterPro" id="IPR033904">
    <property type="entry name" value="Trans_IPPS_HH"/>
</dbReference>
<dbReference type="SFLD" id="SFLDG01212">
    <property type="entry name" value="Phytoene_synthase_like"/>
    <property type="match status" value="1"/>
</dbReference>
<dbReference type="AlphaFoldDB" id="A0A7M2X0R1"/>
<dbReference type="SUPFAM" id="SSF48576">
    <property type="entry name" value="Terpenoid synthases"/>
    <property type="match status" value="1"/>
</dbReference>
<dbReference type="Gene3D" id="1.10.600.10">
    <property type="entry name" value="Farnesyl Diphosphate Synthase"/>
    <property type="match status" value="1"/>
</dbReference>
<dbReference type="Proteomes" id="UP000593765">
    <property type="component" value="Chromosome"/>
</dbReference>
<dbReference type="InterPro" id="IPR002060">
    <property type="entry name" value="Squ/phyt_synthse"/>
</dbReference>
<keyword evidence="3" id="KW-1185">Reference proteome</keyword>
<dbReference type="GO" id="GO:0016114">
    <property type="term" value="P:terpenoid biosynthetic process"/>
    <property type="evidence" value="ECO:0007669"/>
    <property type="project" value="UniProtKB-ARBA"/>
</dbReference>
<dbReference type="GO" id="GO:0051996">
    <property type="term" value="F:squalene synthase [NAD(P)H] activity"/>
    <property type="evidence" value="ECO:0007669"/>
    <property type="project" value="UniProtKB-EC"/>
</dbReference>
<accession>A0A7M2X0R1</accession>
<dbReference type="RefSeq" id="WP_206293801.1">
    <property type="nucleotide sequence ID" value="NZ_CP063458.1"/>
</dbReference>
<dbReference type="InterPro" id="IPR044843">
    <property type="entry name" value="Trans_IPPS_bact-type"/>
</dbReference>
<dbReference type="SFLD" id="SFLDG01018">
    <property type="entry name" value="Squalene/Phytoene_Synthase_Lik"/>
    <property type="match status" value="1"/>
</dbReference>
<dbReference type="NCBIfam" id="TIGR03464">
    <property type="entry name" value="HpnC"/>
    <property type="match status" value="1"/>
</dbReference>
<reference evidence="2 3" key="1">
    <citation type="submission" date="2020-10" db="EMBL/GenBank/DDBJ databases">
        <title>Wide distribution of Phycisphaera-like planctomycetes from WD2101 soil group in peatlands and genome analysis of the first cultivated representative.</title>
        <authorList>
            <person name="Dedysh S.N."/>
            <person name="Beletsky A.V."/>
            <person name="Ivanova A."/>
            <person name="Kulichevskaya I.S."/>
            <person name="Suzina N.E."/>
            <person name="Philippov D.A."/>
            <person name="Rakitin A.L."/>
            <person name="Mardanov A.V."/>
            <person name="Ravin N.V."/>
        </authorList>
    </citation>
    <scope>NUCLEOTIDE SEQUENCE [LARGE SCALE GENOMIC DNA]</scope>
    <source>
        <strain evidence="2 3">M1803</strain>
    </source>
</reference>
<gene>
    <name evidence="2" type="primary">hpnC</name>
    <name evidence="2" type="ORF">IPV69_04905</name>
</gene>
<dbReference type="PANTHER" id="PTHR31480">
    <property type="entry name" value="BIFUNCTIONAL LYCOPENE CYCLASE/PHYTOENE SYNTHASE"/>
    <property type="match status" value="1"/>
</dbReference>
<evidence type="ECO:0000256" key="1">
    <source>
        <dbReference type="SAM" id="MobiDB-lite"/>
    </source>
</evidence>